<proteinExistence type="predicted"/>
<gene>
    <name evidence="1" type="ORF">AVEN_40748_1</name>
</gene>
<name>A0A4Y2EM50_ARAVE</name>
<dbReference type="EMBL" id="BGPR01000624">
    <property type="protein sequence ID" value="GBM28995.1"/>
    <property type="molecule type" value="Genomic_DNA"/>
</dbReference>
<comment type="caution">
    <text evidence="1">The sequence shown here is derived from an EMBL/GenBank/DDBJ whole genome shotgun (WGS) entry which is preliminary data.</text>
</comment>
<evidence type="ECO:0000313" key="2">
    <source>
        <dbReference type="Proteomes" id="UP000499080"/>
    </source>
</evidence>
<accession>A0A4Y2EM50</accession>
<dbReference type="Proteomes" id="UP000499080">
    <property type="component" value="Unassembled WGS sequence"/>
</dbReference>
<protein>
    <submittedName>
        <fullName evidence="1">Uncharacterized protein</fullName>
    </submittedName>
</protein>
<reference evidence="1 2" key="1">
    <citation type="journal article" date="2019" name="Sci. Rep.">
        <title>Orb-weaving spider Araneus ventricosus genome elucidates the spidroin gene catalogue.</title>
        <authorList>
            <person name="Kono N."/>
            <person name="Nakamura H."/>
            <person name="Ohtoshi R."/>
            <person name="Moran D.A.P."/>
            <person name="Shinohara A."/>
            <person name="Yoshida Y."/>
            <person name="Fujiwara M."/>
            <person name="Mori M."/>
            <person name="Tomita M."/>
            <person name="Arakawa K."/>
        </authorList>
    </citation>
    <scope>NUCLEOTIDE SEQUENCE [LARGE SCALE GENOMIC DNA]</scope>
</reference>
<dbReference type="AlphaFoldDB" id="A0A4Y2EM50"/>
<evidence type="ECO:0000313" key="1">
    <source>
        <dbReference type="EMBL" id="GBM28995.1"/>
    </source>
</evidence>
<organism evidence="1 2">
    <name type="scientific">Araneus ventricosus</name>
    <name type="common">Orbweaver spider</name>
    <name type="synonym">Epeira ventricosa</name>
    <dbReference type="NCBI Taxonomy" id="182803"/>
    <lineage>
        <taxon>Eukaryota</taxon>
        <taxon>Metazoa</taxon>
        <taxon>Ecdysozoa</taxon>
        <taxon>Arthropoda</taxon>
        <taxon>Chelicerata</taxon>
        <taxon>Arachnida</taxon>
        <taxon>Araneae</taxon>
        <taxon>Araneomorphae</taxon>
        <taxon>Entelegynae</taxon>
        <taxon>Araneoidea</taxon>
        <taxon>Araneidae</taxon>
        <taxon>Araneus</taxon>
    </lineage>
</organism>
<keyword evidence="2" id="KW-1185">Reference proteome</keyword>
<sequence length="157" mass="17510">MKFGNQEYKRNRAQLIYQINVPLMYIKRELEKNSRYSSESGRKPGRYRGLTPFSINPHLGSKIMDASSDSAIWKACELSTIESAVTVIISELKTVCVSKSESAVTANISELLSVCVANLYKDYCSCYLCLVFSRIIVNKPSFSVIMLVGLSNAGQFS</sequence>